<proteinExistence type="predicted"/>
<name>A0ABM8FHZ3_9BACT</name>
<dbReference type="PANTHER" id="PTHR22642">
    <property type="entry name" value="IMIDAZOLONEPROPIONASE"/>
    <property type="match status" value="1"/>
</dbReference>
<dbReference type="Proteomes" id="UP001321445">
    <property type="component" value="Chromosome"/>
</dbReference>
<reference evidence="3 4" key="1">
    <citation type="submission" date="2023-03" db="EMBL/GenBank/DDBJ databases">
        <title>Description of Hydrogenimonas sp. ISO32.</title>
        <authorList>
            <person name="Mino S."/>
            <person name="Fukazawa S."/>
            <person name="Sawabe T."/>
        </authorList>
    </citation>
    <scope>NUCLEOTIDE SEQUENCE [LARGE SCALE GENOMIC DNA]</scope>
    <source>
        <strain evidence="3 4">ISO32</strain>
    </source>
</reference>
<evidence type="ECO:0000313" key="3">
    <source>
        <dbReference type="EMBL" id="BDY11899.1"/>
    </source>
</evidence>
<dbReference type="InterPro" id="IPR011059">
    <property type="entry name" value="Metal-dep_hydrolase_composite"/>
</dbReference>
<keyword evidence="1" id="KW-0732">Signal</keyword>
<dbReference type="InterPro" id="IPR013108">
    <property type="entry name" value="Amidohydro_3"/>
</dbReference>
<dbReference type="InterPro" id="IPR032466">
    <property type="entry name" value="Metal_Hydrolase"/>
</dbReference>
<dbReference type="Gene3D" id="2.30.40.10">
    <property type="entry name" value="Urease, subunit C, domain 1"/>
    <property type="match status" value="1"/>
</dbReference>
<evidence type="ECO:0000313" key="4">
    <source>
        <dbReference type="Proteomes" id="UP001321445"/>
    </source>
</evidence>
<gene>
    <name evidence="3" type="ORF">HCR_02110</name>
</gene>
<dbReference type="SUPFAM" id="SSF51556">
    <property type="entry name" value="Metallo-dependent hydrolases"/>
    <property type="match status" value="1"/>
</dbReference>
<feature type="domain" description="Amidohydrolase 3" evidence="2">
    <location>
        <begin position="76"/>
        <end position="571"/>
    </location>
</feature>
<dbReference type="CDD" id="cd01300">
    <property type="entry name" value="YtcJ_like"/>
    <property type="match status" value="1"/>
</dbReference>
<evidence type="ECO:0000256" key="1">
    <source>
        <dbReference type="SAM" id="SignalP"/>
    </source>
</evidence>
<dbReference type="EMBL" id="AP027370">
    <property type="protein sequence ID" value="BDY11899.1"/>
    <property type="molecule type" value="Genomic_DNA"/>
</dbReference>
<organism evidence="3 4">
    <name type="scientific">Hydrogenimonas cancrithermarum</name>
    <dbReference type="NCBI Taxonomy" id="2993563"/>
    <lineage>
        <taxon>Bacteria</taxon>
        <taxon>Pseudomonadati</taxon>
        <taxon>Campylobacterota</taxon>
        <taxon>Epsilonproteobacteria</taxon>
        <taxon>Campylobacterales</taxon>
        <taxon>Hydrogenimonadaceae</taxon>
        <taxon>Hydrogenimonas</taxon>
    </lineage>
</organism>
<protein>
    <submittedName>
        <fullName evidence="3">Amidohydrolase</fullName>
    </submittedName>
</protein>
<feature type="chain" id="PRO_5045155396" evidence="1">
    <location>
        <begin position="26"/>
        <end position="597"/>
    </location>
</feature>
<sequence length="597" mass="67499">MRSLKYKFGAFAIASTMFAGSSVMASTEIDMIYTNGKVYTVDASHPWAEAFAIKGDRFYAVGKTEDMLKLKTKNTKVVDLKGNFVMPGMVEDHIHPDMAAENIMNINIPTPDMTYEAFGAEITKYLKEHPDTKWIFGGPMNWLKDHEGNIDGWNLPSNHTVLDKWVNDRPSFFWDLGGHAALLNKFAMEKYGINKDNKPPKGGSWDYDKDGNPTGVIREVAANMIWEEFLKERPSPEEQAKRGFLPVFHELNSYGFTSITDIWARPWNVENYQALEKMDSLTTRVTIYVTDPVDWHGEWIKKMTADLISKGPHKYSDKINLIGIKFVLDGSAGGQTAVMKEPFVGTTNRGFWRNDPEYYKKKVVEYDKMGYVVRAHAVGDRAISTVIDAIEQTRKYGSKLRHGIAHTVFVDPADYDRIKANDVLCDMSPYFWMPDPAVETIKADVGEKRLKLIFPFRPLLDRGVHLSVGSDLTVSPINPWKPMEGMITRQLPGGAGTPMNAKDMAITIEEAIYIYTMGGAYSEQKEKEIGSITPGKFADFIVLDQNLIEIKPTDIHKTKVLSTFLGGRQVYRESDEVPHITYEERKNAPFMGSPTHQ</sequence>
<feature type="signal peptide" evidence="1">
    <location>
        <begin position="1"/>
        <end position="25"/>
    </location>
</feature>
<dbReference type="InterPro" id="IPR033932">
    <property type="entry name" value="YtcJ-like"/>
</dbReference>
<dbReference type="PANTHER" id="PTHR22642:SF2">
    <property type="entry name" value="PROTEIN LONG AFTER FAR-RED 3"/>
    <property type="match status" value="1"/>
</dbReference>
<dbReference type="Gene3D" id="3.10.310.70">
    <property type="match status" value="1"/>
</dbReference>
<evidence type="ECO:0000259" key="2">
    <source>
        <dbReference type="Pfam" id="PF07969"/>
    </source>
</evidence>
<dbReference type="RefSeq" id="WP_286337113.1">
    <property type="nucleotide sequence ID" value="NZ_AP027370.1"/>
</dbReference>
<accession>A0ABM8FHZ3</accession>
<dbReference type="Gene3D" id="3.20.20.140">
    <property type="entry name" value="Metal-dependent hydrolases"/>
    <property type="match status" value="1"/>
</dbReference>
<dbReference type="SUPFAM" id="SSF51338">
    <property type="entry name" value="Composite domain of metallo-dependent hydrolases"/>
    <property type="match status" value="1"/>
</dbReference>
<keyword evidence="4" id="KW-1185">Reference proteome</keyword>
<dbReference type="Pfam" id="PF07969">
    <property type="entry name" value="Amidohydro_3"/>
    <property type="match status" value="1"/>
</dbReference>